<dbReference type="SMART" id="SM00216">
    <property type="entry name" value="VWD"/>
    <property type="match status" value="3"/>
</dbReference>
<dbReference type="Pfam" id="PF00094">
    <property type="entry name" value="VWD"/>
    <property type="match status" value="3"/>
</dbReference>
<dbReference type="Proteomes" id="UP001044222">
    <property type="component" value="Chromosome 19"/>
</dbReference>
<name>A0A9D3LM85_ANGAN</name>
<dbReference type="PROSITE" id="PS51233">
    <property type="entry name" value="VWFD"/>
    <property type="match status" value="3"/>
</dbReference>
<dbReference type="InterPro" id="IPR007934">
    <property type="entry name" value="AbfB_ABD"/>
</dbReference>
<dbReference type="Pfam" id="PF01826">
    <property type="entry name" value="TIL"/>
    <property type="match status" value="2"/>
</dbReference>
<dbReference type="GO" id="GO:0031012">
    <property type="term" value="C:extracellular matrix"/>
    <property type="evidence" value="ECO:0007669"/>
    <property type="project" value="TreeGrafter"/>
</dbReference>
<dbReference type="GO" id="GO:0046373">
    <property type="term" value="P:L-arabinose metabolic process"/>
    <property type="evidence" value="ECO:0007669"/>
    <property type="project" value="InterPro"/>
</dbReference>
<evidence type="ECO:0000313" key="4">
    <source>
        <dbReference type="EMBL" id="KAG5830883.1"/>
    </source>
</evidence>
<dbReference type="PANTHER" id="PTHR11339:SF225">
    <property type="entry name" value="OTOGELIN-LIKE PROTEIN"/>
    <property type="match status" value="1"/>
</dbReference>
<dbReference type="Pfam" id="PF25962">
    <property type="entry name" value="TIL_OTOGL_Mucin"/>
    <property type="match status" value="1"/>
</dbReference>
<dbReference type="GO" id="GO:0005615">
    <property type="term" value="C:extracellular space"/>
    <property type="evidence" value="ECO:0007669"/>
    <property type="project" value="TreeGrafter"/>
</dbReference>
<reference evidence="4" key="1">
    <citation type="submission" date="2021-01" db="EMBL/GenBank/DDBJ databases">
        <title>A chromosome-scale assembly of European eel, Anguilla anguilla.</title>
        <authorList>
            <person name="Henkel C."/>
            <person name="Jong-Raadsen S.A."/>
            <person name="Dufour S."/>
            <person name="Weltzien F.-A."/>
            <person name="Palstra A.P."/>
            <person name="Pelster B."/>
            <person name="Spaink H.P."/>
            <person name="Van Den Thillart G.E."/>
            <person name="Jansen H."/>
            <person name="Zahm M."/>
            <person name="Klopp C."/>
            <person name="Cedric C."/>
            <person name="Louis A."/>
            <person name="Berthelot C."/>
            <person name="Parey E."/>
            <person name="Roest Crollius H."/>
            <person name="Montfort J."/>
            <person name="Robinson-Rechavi M."/>
            <person name="Bucao C."/>
            <person name="Bouchez O."/>
            <person name="Gislard M."/>
            <person name="Lluch J."/>
            <person name="Milhes M."/>
            <person name="Lampietro C."/>
            <person name="Lopez Roques C."/>
            <person name="Donnadieu C."/>
            <person name="Braasch I."/>
            <person name="Desvignes T."/>
            <person name="Postlethwait J."/>
            <person name="Bobe J."/>
            <person name="Guiguen Y."/>
            <person name="Dirks R."/>
        </authorList>
    </citation>
    <scope>NUCLEOTIDE SEQUENCE</scope>
    <source>
        <strain evidence="4">Tag_6206</strain>
        <tissue evidence="4">Liver</tissue>
    </source>
</reference>
<feature type="domain" description="VWFD" evidence="3">
    <location>
        <begin position="1042"/>
        <end position="1231"/>
    </location>
</feature>
<dbReference type="InterPro" id="IPR036084">
    <property type="entry name" value="Ser_inhib-like_sf"/>
</dbReference>
<dbReference type="InterPro" id="IPR036195">
    <property type="entry name" value="AbfB_ABD_sf"/>
</dbReference>
<dbReference type="Pfam" id="PF08742">
    <property type="entry name" value="C8"/>
    <property type="match status" value="2"/>
</dbReference>
<feature type="domain" description="VWFD" evidence="3">
    <location>
        <begin position="1"/>
        <end position="160"/>
    </location>
</feature>
<protein>
    <recommendedName>
        <fullName evidence="3">VWFD domain-containing protein</fullName>
    </recommendedName>
</protein>
<dbReference type="EMBL" id="JAFIRN010000019">
    <property type="protein sequence ID" value="KAG5830883.1"/>
    <property type="molecule type" value="Genomic_DNA"/>
</dbReference>
<dbReference type="PANTHER" id="PTHR11339">
    <property type="entry name" value="EXTRACELLULAR MATRIX GLYCOPROTEIN RELATED"/>
    <property type="match status" value="1"/>
</dbReference>
<dbReference type="InterPro" id="IPR001846">
    <property type="entry name" value="VWF_type-D"/>
</dbReference>
<evidence type="ECO:0000256" key="1">
    <source>
        <dbReference type="ARBA" id="ARBA00023157"/>
    </source>
</evidence>
<gene>
    <name evidence="4" type="ORF">ANANG_G00315260</name>
</gene>
<dbReference type="Gene3D" id="2.80.10.50">
    <property type="match status" value="1"/>
</dbReference>
<dbReference type="CDD" id="cd19941">
    <property type="entry name" value="TIL"/>
    <property type="match status" value="3"/>
</dbReference>
<dbReference type="SMART" id="SM00832">
    <property type="entry name" value="C8"/>
    <property type="match status" value="2"/>
</dbReference>
<sequence>MFLHSGACQYVLAKSRGSSRFTLTLQYVPCGEGQEYACMHSVTLVVEEDVSRQVTLTREGEVLIGINQAANLPYSDDTVEVRRLSTVFTLLKTSFGLRLQFDRSGGRLYLQLDSSWKGLTLGLCGTFNGNLRDDFLSPSGMIEGTPQLHANAWKVSSACNTPINVPIIDPCEMNQQNVFYASICDVISEELFGPCHAYVSPGVYHQQCRFQACRCGRACLCTALAHYARVCAKHRAPVNFRAHVSECGMVCLGGMMYDPCTSTCGRTCQSLSRGEVCPEREEDCAEGCSCADGSFYDDMRQRCIQASQCHCYFMGSVFQPGEVSFSSSGPCLCRNGQMECVPEEREPEHGECPPGKVYYSCREQQGGAPRLGIACELTCRNLMMNLTCPPMTPCVPGCGCPEGLVRHNGECYFPENCPCAWLGLDYLPGETVATPCYRCVCHRGFFNCTHFPCPAVCTAYSDRHYHTFDGLEYDYVSDCQVYLVKSINDTEISITTQNKDCYESGIVCMKYLVIYVGLTKIYFSDNSGKPSVSTVVGKGFEFQLLGAGYYTVVHFPKQEITILWDKKTTVHIRAGPQWKQPQAFGDSWALGQCESDFVVKRPCEGDLGRQPYAKRECALLYSDIFAPCHNVVDVTWFYKNCLTDTCNCNRGGDCECLCTSVGAYAHKCCQHGVTIQWRSPTVCPYDCEYYNQELGEGPYTLSSVAFNDTVLAANLSSGEVFPLPKISHSGGPGELLFNFMITAGLHKDRFSRLPIISLESAERPNYFLCVWAGRRLRVERWSAGEEFRQRATFIHHRGLWLPGLSSFELYSQKGFFLTLTRAAARAKAYDHSRAFRRVSSFSIQESSLLIPYRIMCEWKYQACASPCVRTCSDPEATLCHFLPPVEGCFPRCPRNMILDEVTRRCVYKEDCIILPPTPAPYMFVTSPSPTHLKSTAAPPSPSTETEVVTVTPALTPPKPSPTPETEVATVLPPFLLPTAPCTPPYSYRVDDCSEYICFNGQLMFHNASLHCRYNVSQPRCGLLGMPVQTNRDYCCPQWQCPCRCSIISDLRVITFDGNNVALYDKGSYILVHLPRENIVGHIEKCPTSESVNSIRRPTPTGGTSGLCFKKLNITTHSYRIMINRLERKVSVNQISARLPFTRQSLHIDDTGTMYIIHTPGGISIQWYHSTGIIVLQYSSTNASAARTRGLCGCCDGNPADDLKLPNGTVVRDVEDIPLFLHSWMVDTSEETDYFRRVGDNCTTGNCSKCFHMLNQSPFSECTTGTAAPHTLFPHAEPEPLL</sequence>
<evidence type="ECO:0000256" key="2">
    <source>
        <dbReference type="ARBA" id="ARBA00023180"/>
    </source>
</evidence>
<dbReference type="SUPFAM" id="SSF110221">
    <property type="entry name" value="AbfB domain"/>
    <property type="match status" value="1"/>
</dbReference>
<feature type="domain" description="VWFD" evidence="3">
    <location>
        <begin position="455"/>
        <end position="618"/>
    </location>
</feature>
<dbReference type="GO" id="GO:0046556">
    <property type="term" value="F:alpha-L-arabinofuranosidase activity"/>
    <property type="evidence" value="ECO:0007669"/>
    <property type="project" value="InterPro"/>
</dbReference>
<proteinExistence type="predicted"/>
<dbReference type="InterPro" id="IPR014853">
    <property type="entry name" value="VWF/SSPO/ZAN-like_Cys-rich_dom"/>
</dbReference>
<keyword evidence="2" id="KW-0325">Glycoprotein</keyword>
<dbReference type="SUPFAM" id="SSF57567">
    <property type="entry name" value="Serine protease inhibitors"/>
    <property type="match status" value="3"/>
</dbReference>
<dbReference type="InterPro" id="IPR050780">
    <property type="entry name" value="Mucin_vWF_Thrombospondin_sf"/>
</dbReference>
<evidence type="ECO:0000313" key="5">
    <source>
        <dbReference type="Proteomes" id="UP001044222"/>
    </source>
</evidence>
<comment type="caution">
    <text evidence="4">The sequence shown here is derived from an EMBL/GenBank/DDBJ whole genome shotgun (WGS) entry which is preliminary data.</text>
</comment>
<organism evidence="4 5">
    <name type="scientific">Anguilla anguilla</name>
    <name type="common">European freshwater eel</name>
    <name type="synonym">Muraena anguilla</name>
    <dbReference type="NCBI Taxonomy" id="7936"/>
    <lineage>
        <taxon>Eukaryota</taxon>
        <taxon>Metazoa</taxon>
        <taxon>Chordata</taxon>
        <taxon>Craniata</taxon>
        <taxon>Vertebrata</taxon>
        <taxon>Euteleostomi</taxon>
        <taxon>Actinopterygii</taxon>
        <taxon>Neopterygii</taxon>
        <taxon>Teleostei</taxon>
        <taxon>Anguilliformes</taxon>
        <taxon>Anguillidae</taxon>
        <taxon>Anguilla</taxon>
    </lineage>
</organism>
<dbReference type="Pfam" id="PF05270">
    <property type="entry name" value="AbfB"/>
    <property type="match status" value="1"/>
</dbReference>
<keyword evidence="1" id="KW-1015">Disulfide bond</keyword>
<evidence type="ECO:0000259" key="3">
    <source>
        <dbReference type="PROSITE" id="PS51233"/>
    </source>
</evidence>
<keyword evidence="5" id="KW-1185">Reference proteome</keyword>
<dbReference type="InterPro" id="IPR058753">
    <property type="entry name" value="TIL_OTOGL_Mucin"/>
</dbReference>
<dbReference type="InterPro" id="IPR002919">
    <property type="entry name" value="TIL_dom"/>
</dbReference>
<dbReference type="Gene3D" id="2.10.25.10">
    <property type="entry name" value="Laminin"/>
    <property type="match status" value="3"/>
</dbReference>
<accession>A0A9D3LM85</accession>